<sequence length="86" mass="10016">MVHLISCFILLLILGFTIAFSYESYKQQKAICHLPVNYGKCGKGVFAWYYDPLKKSCIRFVYALCGGNRNRFFTKAECEELCLKDW</sequence>
<dbReference type="Gene3D" id="4.10.410.10">
    <property type="entry name" value="Pancreatic trypsin inhibitor Kunitz domain"/>
    <property type="match status" value="1"/>
</dbReference>
<evidence type="ECO:0000256" key="2">
    <source>
        <dbReference type="ARBA" id="ARBA00022900"/>
    </source>
</evidence>
<evidence type="ECO:0000256" key="1">
    <source>
        <dbReference type="ARBA" id="ARBA00022690"/>
    </source>
</evidence>
<dbReference type="Proteomes" id="UP001059596">
    <property type="component" value="Unassembled WGS sequence"/>
</dbReference>
<reference evidence="5" key="1">
    <citation type="journal article" date="2023" name="Genome Biol. Evol.">
        <title>Long-read-based Genome Assembly of Drosophila gunungcola Reveals Fewer Chemosensory Genes in Flower-breeding Species.</title>
        <authorList>
            <person name="Negi A."/>
            <person name="Liao B.Y."/>
            <person name="Yeh S.D."/>
        </authorList>
    </citation>
    <scope>NUCLEOTIDE SEQUENCE</scope>
    <source>
        <strain evidence="5">Sukarami</strain>
    </source>
</reference>
<evidence type="ECO:0000256" key="3">
    <source>
        <dbReference type="SAM" id="SignalP"/>
    </source>
</evidence>
<organism evidence="5 6">
    <name type="scientific">Drosophila gunungcola</name>
    <name type="common">fruit fly</name>
    <dbReference type="NCBI Taxonomy" id="103775"/>
    <lineage>
        <taxon>Eukaryota</taxon>
        <taxon>Metazoa</taxon>
        <taxon>Ecdysozoa</taxon>
        <taxon>Arthropoda</taxon>
        <taxon>Hexapoda</taxon>
        <taxon>Insecta</taxon>
        <taxon>Pterygota</taxon>
        <taxon>Neoptera</taxon>
        <taxon>Endopterygota</taxon>
        <taxon>Diptera</taxon>
        <taxon>Brachycera</taxon>
        <taxon>Muscomorpha</taxon>
        <taxon>Ephydroidea</taxon>
        <taxon>Drosophilidae</taxon>
        <taxon>Drosophila</taxon>
        <taxon>Sophophora</taxon>
    </lineage>
</organism>
<keyword evidence="3" id="KW-0732">Signal</keyword>
<feature type="signal peptide" evidence="3">
    <location>
        <begin position="1"/>
        <end position="19"/>
    </location>
</feature>
<feature type="domain" description="BPTI/Kunitz inhibitor" evidence="4">
    <location>
        <begin position="32"/>
        <end position="82"/>
    </location>
</feature>
<feature type="chain" id="PRO_5040155064" description="BPTI/Kunitz inhibitor domain-containing protein" evidence="3">
    <location>
        <begin position="20"/>
        <end position="86"/>
    </location>
</feature>
<dbReference type="AlphaFoldDB" id="A0A9P9YNF0"/>
<evidence type="ECO:0000313" key="6">
    <source>
        <dbReference type="Proteomes" id="UP001059596"/>
    </source>
</evidence>
<dbReference type="InterPro" id="IPR050098">
    <property type="entry name" value="TFPI/VKTCI-like"/>
</dbReference>
<keyword evidence="1" id="KW-0646">Protease inhibitor</keyword>
<dbReference type="SMART" id="SM00131">
    <property type="entry name" value="KU"/>
    <property type="match status" value="1"/>
</dbReference>
<dbReference type="PROSITE" id="PS50279">
    <property type="entry name" value="BPTI_KUNITZ_2"/>
    <property type="match status" value="1"/>
</dbReference>
<dbReference type="InterPro" id="IPR002223">
    <property type="entry name" value="Kunitz_BPTI"/>
</dbReference>
<dbReference type="GO" id="GO:0004867">
    <property type="term" value="F:serine-type endopeptidase inhibitor activity"/>
    <property type="evidence" value="ECO:0007669"/>
    <property type="project" value="UniProtKB-KW"/>
</dbReference>
<dbReference type="PRINTS" id="PR00759">
    <property type="entry name" value="BASICPTASE"/>
</dbReference>
<dbReference type="InterPro" id="IPR036880">
    <property type="entry name" value="Kunitz_BPTI_sf"/>
</dbReference>
<evidence type="ECO:0000259" key="4">
    <source>
        <dbReference type="PROSITE" id="PS50279"/>
    </source>
</evidence>
<dbReference type="SUPFAM" id="SSF57362">
    <property type="entry name" value="BPTI-like"/>
    <property type="match status" value="1"/>
</dbReference>
<dbReference type="PANTHER" id="PTHR10083">
    <property type="entry name" value="KUNITZ-TYPE PROTEASE INHIBITOR-RELATED"/>
    <property type="match status" value="1"/>
</dbReference>
<proteinExistence type="predicted"/>
<gene>
    <name evidence="5" type="ORF">M5D96_007556</name>
</gene>
<dbReference type="EMBL" id="JAMKOV010000005">
    <property type="protein sequence ID" value="KAI8040126.1"/>
    <property type="molecule type" value="Genomic_DNA"/>
</dbReference>
<name>A0A9P9YNF0_9MUSC</name>
<keyword evidence="2" id="KW-0722">Serine protease inhibitor</keyword>
<dbReference type="Pfam" id="PF00014">
    <property type="entry name" value="Kunitz_BPTI"/>
    <property type="match status" value="1"/>
</dbReference>
<comment type="caution">
    <text evidence="5">The sequence shown here is derived from an EMBL/GenBank/DDBJ whole genome shotgun (WGS) entry which is preliminary data.</text>
</comment>
<keyword evidence="6" id="KW-1185">Reference proteome</keyword>
<accession>A0A9P9YNF0</accession>
<protein>
    <recommendedName>
        <fullName evidence="4">BPTI/Kunitz inhibitor domain-containing protein</fullName>
    </recommendedName>
</protein>
<evidence type="ECO:0000313" key="5">
    <source>
        <dbReference type="EMBL" id="KAI8040126.1"/>
    </source>
</evidence>